<evidence type="ECO:0000256" key="1">
    <source>
        <dbReference type="SAM" id="SignalP"/>
    </source>
</evidence>
<dbReference type="EMBL" id="AGXV01000030">
    <property type="protein sequence ID" value="EIY62854.1"/>
    <property type="molecule type" value="Genomic_DNA"/>
</dbReference>
<name>I9HRH0_9BACE</name>
<evidence type="ECO:0000313" key="2">
    <source>
        <dbReference type="EMBL" id="EIY62854.1"/>
    </source>
</evidence>
<dbReference type="HOGENOM" id="CLU_1451748_0_0_10"/>
<dbReference type="GeneID" id="93116586"/>
<protein>
    <submittedName>
        <fullName evidence="2">Uncharacterized protein</fullName>
    </submittedName>
</protein>
<feature type="signal peptide" evidence="1">
    <location>
        <begin position="1"/>
        <end position="20"/>
    </location>
</feature>
<dbReference type="RefSeq" id="WP_007480337.1">
    <property type="nucleotide sequence ID" value="NZ_JH724308.1"/>
</dbReference>
<keyword evidence="3" id="KW-1185">Reference proteome</keyword>
<reference evidence="2 3" key="1">
    <citation type="submission" date="2012-02" db="EMBL/GenBank/DDBJ databases">
        <title>The Genome Sequence of Bacteroides salyersiae CL02T12C01.</title>
        <authorList>
            <consortium name="The Broad Institute Genome Sequencing Platform"/>
            <person name="Earl A."/>
            <person name="Ward D."/>
            <person name="Feldgarden M."/>
            <person name="Gevers D."/>
            <person name="Zitomersky N.L."/>
            <person name="Coyne M.J."/>
            <person name="Comstock L.E."/>
            <person name="Young S.K."/>
            <person name="Zeng Q."/>
            <person name="Gargeya S."/>
            <person name="Fitzgerald M."/>
            <person name="Haas B."/>
            <person name="Abouelleil A."/>
            <person name="Alvarado L."/>
            <person name="Arachchi H.M."/>
            <person name="Berlin A."/>
            <person name="Chapman S.B."/>
            <person name="Gearin G."/>
            <person name="Goldberg J."/>
            <person name="Griggs A."/>
            <person name="Gujja S."/>
            <person name="Hansen M."/>
            <person name="Heiman D."/>
            <person name="Howarth C."/>
            <person name="Larimer J."/>
            <person name="Lui A."/>
            <person name="MacDonald P.J.P."/>
            <person name="McCowen C."/>
            <person name="Montmayeur A."/>
            <person name="Murphy C."/>
            <person name="Neiman D."/>
            <person name="Pearson M."/>
            <person name="Priest M."/>
            <person name="Roberts A."/>
            <person name="Saif S."/>
            <person name="Shea T."/>
            <person name="Sisk P."/>
            <person name="Stolte C."/>
            <person name="Sykes S."/>
            <person name="Wortman J."/>
            <person name="Nusbaum C."/>
            <person name="Birren B."/>
        </authorList>
    </citation>
    <scope>NUCLEOTIDE SEQUENCE [LARGE SCALE GENOMIC DNA]</scope>
    <source>
        <strain evidence="2 3">CL02T12C01</strain>
    </source>
</reference>
<keyword evidence="1" id="KW-0732">Signal</keyword>
<organism evidence="2 3">
    <name type="scientific">Bacteroides salyersiae CL02T12C01</name>
    <dbReference type="NCBI Taxonomy" id="997887"/>
    <lineage>
        <taxon>Bacteria</taxon>
        <taxon>Pseudomonadati</taxon>
        <taxon>Bacteroidota</taxon>
        <taxon>Bacteroidia</taxon>
        <taxon>Bacteroidales</taxon>
        <taxon>Bacteroidaceae</taxon>
        <taxon>Bacteroides</taxon>
    </lineage>
</organism>
<sequence>MKQLILIFFFLVCYASNEQASAQNFMYKERTTGAHASLSLTENGISLNVMGGILNFELKDPNYAKDIFLYQNPGEKNAVFMSKTNFSIILYLERASMLYTFDLSSSATPPNYMGGGNSGHIGSNSSTYRQTCSLCGGKGWIAGSKTPTYGNSGTHWCSECGKTVNASHSHDSCPSCGGKGYYNKIK</sequence>
<feature type="chain" id="PRO_5003721003" evidence="1">
    <location>
        <begin position="21"/>
        <end position="186"/>
    </location>
</feature>
<dbReference type="Proteomes" id="UP000005150">
    <property type="component" value="Unassembled WGS sequence"/>
</dbReference>
<dbReference type="AlphaFoldDB" id="I9HRH0"/>
<proteinExistence type="predicted"/>
<dbReference type="OrthoDB" id="9779889at2"/>
<gene>
    <name evidence="2" type="ORF">HMPREF1071_02337</name>
</gene>
<comment type="caution">
    <text evidence="2">The sequence shown here is derived from an EMBL/GenBank/DDBJ whole genome shotgun (WGS) entry which is preliminary data.</text>
</comment>
<evidence type="ECO:0000313" key="3">
    <source>
        <dbReference type="Proteomes" id="UP000005150"/>
    </source>
</evidence>
<accession>I9HRH0</accession>